<proteinExistence type="predicted"/>
<dbReference type="PANTHER" id="PTHR37314">
    <property type="entry name" value="SLR0142 PROTEIN"/>
    <property type="match status" value="1"/>
</dbReference>
<keyword evidence="3" id="KW-1185">Reference proteome</keyword>
<feature type="transmembrane region" description="Helical" evidence="1">
    <location>
        <begin position="67"/>
        <end position="87"/>
    </location>
</feature>
<feature type="transmembrane region" description="Helical" evidence="1">
    <location>
        <begin position="99"/>
        <end position="116"/>
    </location>
</feature>
<dbReference type="OrthoDB" id="270162at2"/>
<reference evidence="2 3" key="1">
    <citation type="submission" date="2019-01" db="EMBL/GenBank/DDBJ databases">
        <title>Draft Genome Sequences of Helcococcus ovis Strains Isolated from the Uterus and Vagina of Dairy Cows with Metritis.</title>
        <authorList>
            <person name="Cunha F."/>
            <person name="Jeon S.J."/>
            <person name="Kutzer P."/>
            <person name="Galvao K.N."/>
        </authorList>
    </citation>
    <scope>NUCLEOTIDE SEQUENCE [LARGE SCALE GENOMIC DNA]</scope>
    <source>
        <strain evidence="2 3">KG-37</strain>
    </source>
</reference>
<dbReference type="RefSeq" id="WP_134711832.1">
    <property type="nucleotide sequence ID" value="NZ_CP119081.1"/>
</dbReference>
<dbReference type="InterPro" id="IPR010699">
    <property type="entry name" value="DUF1275"/>
</dbReference>
<evidence type="ECO:0000256" key="1">
    <source>
        <dbReference type="SAM" id="Phobius"/>
    </source>
</evidence>
<feature type="transmembrane region" description="Helical" evidence="1">
    <location>
        <begin position="175"/>
        <end position="195"/>
    </location>
</feature>
<protein>
    <submittedName>
        <fullName evidence="2">DUF1275 domain-containing protein</fullName>
    </submittedName>
</protein>
<feature type="transmembrane region" description="Helical" evidence="1">
    <location>
        <begin position="122"/>
        <end position="140"/>
    </location>
</feature>
<organism evidence="2 3">
    <name type="scientific">Helcococcus ovis</name>
    <dbReference type="NCBI Taxonomy" id="72026"/>
    <lineage>
        <taxon>Bacteria</taxon>
        <taxon>Bacillati</taxon>
        <taxon>Bacillota</taxon>
        <taxon>Tissierellia</taxon>
        <taxon>Tissierellales</taxon>
        <taxon>Peptoniphilaceae</taxon>
        <taxon>Helcococcus</taxon>
    </lineage>
</organism>
<gene>
    <name evidence="2" type="ORF">EQF91_06040</name>
</gene>
<feature type="transmembrane region" description="Helical" evidence="1">
    <location>
        <begin position="20"/>
        <end position="39"/>
    </location>
</feature>
<evidence type="ECO:0000313" key="2">
    <source>
        <dbReference type="EMBL" id="TFF65291.1"/>
    </source>
</evidence>
<dbReference type="EMBL" id="SCFR01000021">
    <property type="protein sequence ID" value="TFF65291.1"/>
    <property type="molecule type" value="Genomic_DNA"/>
</dbReference>
<keyword evidence="1" id="KW-0472">Membrane</keyword>
<dbReference type="AlphaFoldDB" id="A0A4R9C0V6"/>
<dbReference type="Pfam" id="PF06912">
    <property type="entry name" value="DUF1275"/>
    <property type="match status" value="1"/>
</dbReference>
<dbReference type="PANTHER" id="PTHR37314:SF4">
    <property type="entry name" value="UPF0700 TRANSMEMBRANE PROTEIN YOAK"/>
    <property type="match status" value="1"/>
</dbReference>
<name>A0A4R9C0V6_9FIRM</name>
<comment type="caution">
    <text evidence="2">The sequence shown here is derived from an EMBL/GenBank/DDBJ whole genome shotgun (WGS) entry which is preliminary data.</text>
</comment>
<evidence type="ECO:0000313" key="3">
    <source>
        <dbReference type="Proteomes" id="UP000297454"/>
    </source>
</evidence>
<keyword evidence="1" id="KW-1133">Transmembrane helix</keyword>
<dbReference type="Proteomes" id="UP000297454">
    <property type="component" value="Unassembled WGS sequence"/>
</dbReference>
<accession>A0A4R9C0V6</accession>
<keyword evidence="1" id="KW-0812">Transmembrane</keyword>
<sequence length="227" mass="26393">MKKEQTTLEREIISKSHTKFKLWIYWITLLSGIMNVYAIKTFGATVTHHTGNGSWIALSNFQGNIPVYRFIVLIVFFFLGATISGIIFHRKIKLPKKRYAWILISGGIVLIFLQYINIGFRALYLITFWMGLQNGLFISYKGVTVRTSHITGYITDAGFSFGQYIKGNKRQLRYMLFYIKSICAFILGGFLGYYITEFLEYEYIIFGLLYILCGAFFLYLRNVEINE</sequence>
<feature type="transmembrane region" description="Helical" evidence="1">
    <location>
        <begin position="201"/>
        <end position="220"/>
    </location>
</feature>
<dbReference type="GeneID" id="97031322"/>